<reference evidence="2" key="1">
    <citation type="submission" date="2016-10" db="EMBL/GenBank/DDBJ databases">
        <authorList>
            <person name="Varghese N."/>
            <person name="Submissions S."/>
        </authorList>
    </citation>
    <scope>NUCLEOTIDE SEQUENCE [LARGE SCALE GENOMIC DNA]</scope>
    <source>
        <strain evidence="2">LMG 26416</strain>
    </source>
</reference>
<name>A0A1H7UBS7_9BURK</name>
<dbReference type="AlphaFoldDB" id="A0A1H7UBS7"/>
<proteinExistence type="predicted"/>
<dbReference type="EMBL" id="FOAJ01000018">
    <property type="protein sequence ID" value="SEL94135.1"/>
    <property type="molecule type" value="Genomic_DNA"/>
</dbReference>
<dbReference type="RefSeq" id="WP_090545317.1">
    <property type="nucleotide sequence ID" value="NZ_FNSR01000001.1"/>
</dbReference>
<dbReference type="PANTHER" id="PTHR35564">
    <property type="match status" value="1"/>
</dbReference>
<dbReference type="OrthoDB" id="1523296at2"/>
<dbReference type="PANTHER" id="PTHR35564:SF3">
    <property type="entry name" value="TYPE VI SECRETION SYSTEM BASEPLATE SUBUNIT TSSG"/>
    <property type="match status" value="1"/>
</dbReference>
<organism evidence="1 2">
    <name type="scientific">Paraburkholderia caballeronis</name>
    <dbReference type="NCBI Taxonomy" id="416943"/>
    <lineage>
        <taxon>Bacteria</taxon>
        <taxon>Pseudomonadati</taxon>
        <taxon>Pseudomonadota</taxon>
        <taxon>Betaproteobacteria</taxon>
        <taxon>Burkholderiales</taxon>
        <taxon>Burkholderiaceae</taxon>
        <taxon>Paraburkholderia</taxon>
    </lineage>
</organism>
<evidence type="ECO:0000313" key="2">
    <source>
        <dbReference type="Proteomes" id="UP000199120"/>
    </source>
</evidence>
<accession>A0A1H7UBS7</accession>
<dbReference type="STRING" id="416943.SAMN05445871_2528"/>
<dbReference type="Pfam" id="PF06996">
    <property type="entry name" value="T6SS_TssG"/>
    <property type="match status" value="1"/>
</dbReference>
<evidence type="ECO:0000313" key="1">
    <source>
        <dbReference type="EMBL" id="SEL94135.1"/>
    </source>
</evidence>
<dbReference type="InterPro" id="IPR010732">
    <property type="entry name" value="T6SS_TssG-like"/>
</dbReference>
<gene>
    <name evidence="1" type="ORF">SAMN05192542_11881</name>
</gene>
<dbReference type="Proteomes" id="UP000199120">
    <property type="component" value="Unassembled WGS sequence"/>
</dbReference>
<sequence length="327" mass="36663">MAAETRAADASVKGELLAHGERFAYFQAIRLLRLFDRNAGGEPREPRVRPKLGLDFPESDIAAIDALPDGRHRITANFFGLYGVASPLPTFYTEDLFDEEREGRHATREFLDIVHYAMYPLLFDAWSKYRLEQRVVEDGDATVLGRLYAFVGLDDADLRARLQPGSALLLRYAALLGQRPRSASGLRTMLADAWPEVRVGIECCVPQAVPIPDDQRCRLGVRGHQLGEGAWLGSEVDDYANQLRIRFSDVPHALFHQLLPGMPGHAQLRFLVRFYLIDPLLVEVEIALRADDPQPARLGGNAWSRVGLDTWLAPQPGDPVTRVKFRL</sequence>
<keyword evidence="2" id="KW-1185">Reference proteome</keyword>
<protein>
    <submittedName>
        <fullName evidence="1">Type VI secretion system protein ImpH</fullName>
    </submittedName>
</protein>
<dbReference type="NCBIfam" id="TIGR03347">
    <property type="entry name" value="VI_chp_1"/>
    <property type="match status" value="1"/>
</dbReference>